<sequence length="652" mass="74430">MYQNQFISIEKNFRPEIEGLRIVAALLVAIYHIWFGRVSGGVDVFFVISGFLITTSIISKVNKNGYLSPSIYFGNLLKRLLPGVLTVLFFVSIFSFFILPRNILMKTSKEIFASLFYFENIQLAFSNTNYLDSEQMKTPVEHFWAMSIQGQFYIVWFLIFTLIVYLCHKIEIKNGFKLTNTILLLLFIISFTFSIYQTHVNQPFAYFNPLARVWQFALGGLLCLNLNKLKISSLLSNVLGWLGLIGLILTGALFDVSKMFPGYISLWPMLCATFILISGNHPSKFGVEKLLASKLLVFLGSISFGIYLWHWVILSFYKYKISDTPSFFSGIIIILFSIILSWLMTQFIEKPIRHSKIFPTKKLLYPFIANILLIVGLLSVYFISSLSTSHDDIPNNKFPGALAYNTSQNSNATAQSITNVKDDKSQAYTDGVMIYQGSQVKPKSYGDTQNYKKTILLVGGSHSSHWLGALQSFASDEHIRIIHLGKANARFSTDNEDALSTAWMKNVNQYIKKNSSTIDMVFTTANVSDVNSKEVPKGFIEEFKFVESLDIPIFAVRDTPRLKVNPIEEYEKNKTWTYDVSQILNDSSWKSDQLQKTAYYDYTKYFAPNHEFKAVRGNIFVYFDSQHITDSYSRSLGPIIKDDVIKELNKTK</sequence>
<comment type="similarity">
    <text evidence="2">Belongs to the acyltransferase 3 family.</text>
</comment>
<evidence type="ECO:0000259" key="5">
    <source>
        <dbReference type="Pfam" id="PF19040"/>
    </source>
</evidence>
<feature type="domain" description="Acyltransferase 3" evidence="4">
    <location>
        <begin position="16"/>
        <end position="345"/>
    </location>
</feature>
<organism evidence="6 7">
    <name type="scientific">Staphylococcus felis</name>
    <dbReference type="NCBI Taxonomy" id="46127"/>
    <lineage>
        <taxon>Bacteria</taxon>
        <taxon>Bacillati</taxon>
        <taxon>Bacillota</taxon>
        <taxon>Bacilli</taxon>
        <taxon>Bacillales</taxon>
        <taxon>Staphylococcaceae</taxon>
        <taxon>Staphylococcus</taxon>
    </lineage>
</organism>
<evidence type="ECO:0000259" key="4">
    <source>
        <dbReference type="Pfam" id="PF01757"/>
    </source>
</evidence>
<evidence type="ECO:0000256" key="3">
    <source>
        <dbReference type="SAM" id="Phobius"/>
    </source>
</evidence>
<feature type="transmembrane region" description="Helical" evidence="3">
    <location>
        <begin position="80"/>
        <end position="99"/>
    </location>
</feature>
<feature type="transmembrane region" description="Helical" evidence="3">
    <location>
        <begin position="178"/>
        <end position="197"/>
    </location>
</feature>
<gene>
    <name evidence="6" type="ORF">DOS76_10130</name>
</gene>
<dbReference type="PANTHER" id="PTHR23028:SF53">
    <property type="entry name" value="ACYL_TRANSF_3 DOMAIN-CONTAINING PROTEIN"/>
    <property type="match status" value="1"/>
</dbReference>
<dbReference type="GO" id="GO:0016747">
    <property type="term" value="F:acyltransferase activity, transferring groups other than amino-acyl groups"/>
    <property type="evidence" value="ECO:0007669"/>
    <property type="project" value="InterPro"/>
</dbReference>
<keyword evidence="6" id="KW-0012">Acyltransferase</keyword>
<dbReference type="AlphaFoldDB" id="A0AAX1RT54"/>
<proteinExistence type="inferred from homology"/>
<dbReference type="Proteomes" id="UP000256337">
    <property type="component" value="Unassembled WGS sequence"/>
</dbReference>
<comment type="caution">
    <text evidence="6">The sequence shown here is derived from an EMBL/GenBank/DDBJ whole genome shotgun (WGS) entry which is preliminary data.</text>
</comment>
<dbReference type="GO" id="GO:0000271">
    <property type="term" value="P:polysaccharide biosynthetic process"/>
    <property type="evidence" value="ECO:0007669"/>
    <property type="project" value="TreeGrafter"/>
</dbReference>
<keyword evidence="3" id="KW-1133">Transmembrane helix</keyword>
<feature type="transmembrane region" description="Helical" evidence="3">
    <location>
        <begin position="143"/>
        <end position="166"/>
    </location>
</feature>
<feature type="transmembrane region" description="Helical" evidence="3">
    <location>
        <begin position="260"/>
        <end position="279"/>
    </location>
</feature>
<evidence type="ECO:0000313" key="7">
    <source>
        <dbReference type="Proteomes" id="UP000256337"/>
    </source>
</evidence>
<dbReference type="EMBL" id="QKYD01000140">
    <property type="protein sequence ID" value="REI19911.1"/>
    <property type="molecule type" value="Genomic_DNA"/>
</dbReference>
<accession>A0AAX1RT54</accession>
<name>A0AAX1RT54_9STAP</name>
<dbReference type="Pfam" id="PF19040">
    <property type="entry name" value="SGNH"/>
    <property type="match status" value="1"/>
</dbReference>
<dbReference type="InterPro" id="IPR043968">
    <property type="entry name" value="SGNH"/>
</dbReference>
<keyword evidence="3" id="KW-0472">Membrane</keyword>
<feature type="transmembrane region" description="Helical" evidence="3">
    <location>
        <begin position="326"/>
        <end position="343"/>
    </location>
</feature>
<feature type="transmembrane region" description="Helical" evidence="3">
    <location>
        <begin position="42"/>
        <end position="59"/>
    </location>
</feature>
<comment type="subcellular location">
    <subcellularLocation>
        <location evidence="1">Membrane</location>
    </subcellularLocation>
</comment>
<dbReference type="GO" id="GO:0016020">
    <property type="term" value="C:membrane"/>
    <property type="evidence" value="ECO:0007669"/>
    <property type="project" value="TreeGrafter"/>
</dbReference>
<keyword evidence="3" id="KW-0812">Transmembrane</keyword>
<dbReference type="InterPro" id="IPR050879">
    <property type="entry name" value="Acyltransferase_3"/>
</dbReference>
<dbReference type="PANTHER" id="PTHR23028">
    <property type="entry name" value="ACETYLTRANSFERASE"/>
    <property type="match status" value="1"/>
</dbReference>
<protein>
    <submittedName>
        <fullName evidence="6">Acyltransferase</fullName>
    </submittedName>
</protein>
<feature type="domain" description="SGNH" evidence="5">
    <location>
        <begin position="443"/>
        <end position="641"/>
    </location>
</feature>
<feature type="transmembrane region" description="Helical" evidence="3">
    <location>
        <begin position="363"/>
        <end position="383"/>
    </location>
</feature>
<feature type="transmembrane region" description="Helical" evidence="3">
    <location>
        <begin position="209"/>
        <end position="227"/>
    </location>
</feature>
<evidence type="ECO:0000256" key="2">
    <source>
        <dbReference type="ARBA" id="ARBA00007400"/>
    </source>
</evidence>
<evidence type="ECO:0000313" key="6">
    <source>
        <dbReference type="EMBL" id="REI19911.1"/>
    </source>
</evidence>
<reference evidence="6 7" key="1">
    <citation type="journal article" date="2018" name="Vet. Microbiol.">
        <title>Characterisation of Staphylococcus felis isolated from cats using whole genome sequencing.</title>
        <authorList>
            <person name="Worthing K."/>
            <person name="Pang S."/>
            <person name="Trott D.J."/>
            <person name="Abraham S."/>
            <person name="Coombs G.W."/>
            <person name="Jordan D."/>
            <person name="McIntyre L."/>
            <person name="Davies M.R."/>
            <person name="Norris J."/>
        </authorList>
    </citation>
    <scope>NUCLEOTIDE SEQUENCE [LARGE SCALE GENOMIC DNA]</scope>
    <source>
        <strain evidence="6 7">F25</strain>
    </source>
</reference>
<keyword evidence="6" id="KW-0808">Transferase</keyword>
<dbReference type="RefSeq" id="WP_115856666.1">
    <property type="nucleotide sequence ID" value="NZ_QKXL01000084.1"/>
</dbReference>
<evidence type="ECO:0000256" key="1">
    <source>
        <dbReference type="ARBA" id="ARBA00004370"/>
    </source>
</evidence>
<feature type="transmembrane region" description="Helical" evidence="3">
    <location>
        <begin position="234"/>
        <end position="254"/>
    </location>
</feature>
<feature type="transmembrane region" description="Helical" evidence="3">
    <location>
        <begin position="20"/>
        <end position="36"/>
    </location>
</feature>
<feature type="transmembrane region" description="Helical" evidence="3">
    <location>
        <begin position="291"/>
        <end position="314"/>
    </location>
</feature>
<dbReference type="Pfam" id="PF01757">
    <property type="entry name" value="Acyl_transf_3"/>
    <property type="match status" value="1"/>
</dbReference>
<dbReference type="InterPro" id="IPR002656">
    <property type="entry name" value="Acyl_transf_3_dom"/>
</dbReference>